<evidence type="ECO:0000256" key="2">
    <source>
        <dbReference type="SAM" id="Phobius"/>
    </source>
</evidence>
<organism evidence="3">
    <name type="scientific">Nematocida ausubeli (strain ATCC PRA-371 / ERTm2)</name>
    <name type="common">Nematode killer fungus</name>
    <dbReference type="NCBI Taxonomy" id="1913371"/>
    <lineage>
        <taxon>Eukaryota</taxon>
        <taxon>Fungi</taxon>
        <taxon>Fungi incertae sedis</taxon>
        <taxon>Microsporidia</taxon>
        <taxon>Nematocida</taxon>
    </lineage>
</organism>
<dbReference type="HOGENOM" id="CLU_1103049_0_0_1"/>
<feature type="compositionally biased region" description="Basic and acidic residues" evidence="1">
    <location>
        <begin position="1"/>
        <end position="14"/>
    </location>
</feature>
<reference evidence="3" key="1">
    <citation type="submission" date="2011-03" db="EMBL/GenBank/DDBJ databases">
        <title>The Genome Sequence of Nematocida sp1 strain ERTm2.</title>
        <authorList>
            <consortium name="The Broad Institute Genome Sequencing Platform"/>
            <consortium name="The Broad Institute Genome Sequencing Center for Infectious Disease"/>
            <person name="Cuomo C."/>
            <person name="Troemel E."/>
            <person name="Young S.K."/>
            <person name="Zeng Q."/>
            <person name="Gargeya S."/>
            <person name="Fitzgerald M."/>
            <person name="Haas B."/>
            <person name="Abouelleil A."/>
            <person name="Alvarado L."/>
            <person name="Arachchi H.M."/>
            <person name="Berlin A."/>
            <person name="Brown A."/>
            <person name="Chapman S.B."/>
            <person name="Chen Z."/>
            <person name="Dunbar C."/>
            <person name="Freedman E."/>
            <person name="Gearin G."/>
            <person name="Gellesch M."/>
            <person name="Goldberg J."/>
            <person name="Griggs A."/>
            <person name="Gujja S."/>
            <person name="Heilman E.R."/>
            <person name="Heiman D."/>
            <person name="Howarth C."/>
            <person name="Larson L."/>
            <person name="Lui A."/>
            <person name="MacDonald P.J.P."/>
            <person name="Mehta T."/>
            <person name="Montmayeur A."/>
            <person name="Murphy C."/>
            <person name="Neiman D."/>
            <person name="Pearson M."/>
            <person name="Priest M."/>
            <person name="Roberts A."/>
            <person name="Saif S."/>
            <person name="Shea T."/>
            <person name="Shenoy N."/>
            <person name="Sisk P."/>
            <person name="Stolte C."/>
            <person name="Sykes S."/>
            <person name="White J."/>
            <person name="Yandava C."/>
            <person name="Wortman J."/>
            <person name="Nusbaum C."/>
            <person name="Birren B."/>
        </authorList>
    </citation>
    <scope>NUCLEOTIDE SEQUENCE</scope>
    <source>
        <strain evidence="3">ERTm2</strain>
    </source>
</reference>
<protein>
    <submittedName>
        <fullName evidence="3">Uncharacterized protein</fullName>
    </submittedName>
</protein>
<sequence length="252" mass="28883">MKDTIVYKLKEKSGNHRSNLDSISNTKASTTKEPKNSKKDTKAQENSVYMDGNPSIDSNIHIKHIEAEKPIENVEDIQIIKPMPIKNTLKLIFLREETAKPTQSTPCEAGFMQLNNLYTESTGNTRLIGYSAFAEYKNPIKQTIQREENTRDQATPYDNYYLQPDSHSIEILEKALIEENTRDQATPYDNYYVQPDDSRLWNRHKMIGYSLVFCCILVLLVFAIYKNNSSLNIPNAEDSLNGYLSMDSQLLV</sequence>
<gene>
    <name evidence="3" type="ORF">NERG_01147</name>
</gene>
<dbReference type="AlphaFoldDB" id="H8ZD00"/>
<feature type="compositionally biased region" description="Basic and acidic residues" evidence="1">
    <location>
        <begin position="30"/>
        <end position="43"/>
    </location>
</feature>
<feature type="transmembrane region" description="Helical" evidence="2">
    <location>
        <begin position="206"/>
        <end position="225"/>
    </location>
</feature>
<keyword evidence="2" id="KW-1133">Transmembrane helix</keyword>
<evidence type="ECO:0000256" key="1">
    <source>
        <dbReference type="SAM" id="MobiDB-lite"/>
    </source>
</evidence>
<evidence type="ECO:0000313" key="3">
    <source>
        <dbReference type="EMBL" id="EHY65540.1"/>
    </source>
</evidence>
<feature type="compositionally biased region" description="Polar residues" evidence="1">
    <location>
        <begin position="16"/>
        <end position="29"/>
    </location>
</feature>
<keyword evidence="2" id="KW-0812">Transmembrane</keyword>
<dbReference type="Proteomes" id="UP000005622">
    <property type="component" value="Unassembled WGS sequence"/>
</dbReference>
<accession>H8ZD00</accession>
<dbReference type="EMBL" id="JH604635">
    <property type="protein sequence ID" value="EHY65540.1"/>
    <property type="molecule type" value="Genomic_DNA"/>
</dbReference>
<keyword evidence="2" id="KW-0472">Membrane</keyword>
<feature type="region of interest" description="Disordered" evidence="1">
    <location>
        <begin position="1"/>
        <end position="55"/>
    </location>
</feature>
<proteinExistence type="predicted"/>
<name>H8ZD00_NEMA1</name>